<comment type="caution">
    <text evidence="1">The sequence shown here is derived from an EMBL/GenBank/DDBJ whole genome shotgun (WGS) entry which is preliminary data.</text>
</comment>
<dbReference type="RefSeq" id="WP_114096390.1">
    <property type="nucleotide sequence ID" value="NZ_JPWI01000001.1"/>
</dbReference>
<accession>A0A367X8I8</accession>
<sequence length="241" mass="25860">MPDPVPTFGLIVPPREGQIPPEAQHIYPDMNFIARGLGLVEMAHKDYDRVIADTADHAILLAASGADAVSLMGTSLSFFKGPDFNEKLISILKSATGLPATTMSQAIIDGLARFSAKKIAVLSAYEDDVNAKLCDYLSVYGIRVMKIAGLNIRNIADLPHISGEYLMARCRELLMQSGECDALLISCGGLRTIDLAPTLEKETGIPVVSSAVAGLWATVNLIGDQKHRDAFGMLFADPSQD</sequence>
<reference evidence="1 2" key="1">
    <citation type="submission" date="2014-07" db="EMBL/GenBank/DDBJ databases">
        <title>Draft genome sequence of Thalassospira profundimaris PR54-5.</title>
        <authorList>
            <person name="Lai Q."/>
            <person name="Shao Z."/>
        </authorList>
    </citation>
    <scope>NUCLEOTIDE SEQUENCE [LARGE SCALE GENOMIC DNA]</scope>
    <source>
        <strain evidence="1 2">PR54-5</strain>
    </source>
</reference>
<dbReference type="PIRSF" id="PIRSF015736">
    <property type="entry name" value="MI"/>
    <property type="match status" value="1"/>
</dbReference>
<dbReference type="AlphaFoldDB" id="A0A367X8I8"/>
<dbReference type="InterPro" id="IPR026286">
    <property type="entry name" value="MaiA/AMDase"/>
</dbReference>
<evidence type="ECO:0000313" key="1">
    <source>
        <dbReference type="EMBL" id="RCK49111.1"/>
    </source>
</evidence>
<organism evidence="1 2">
    <name type="scientific">Thalassospira profundimaris</name>
    <dbReference type="NCBI Taxonomy" id="502049"/>
    <lineage>
        <taxon>Bacteria</taxon>
        <taxon>Pseudomonadati</taxon>
        <taxon>Pseudomonadota</taxon>
        <taxon>Alphaproteobacteria</taxon>
        <taxon>Rhodospirillales</taxon>
        <taxon>Thalassospiraceae</taxon>
        <taxon>Thalassospira</taxon>
    </lineage>
</organism>
<evidence type="ECO:0000313" key="2">
    <source>
        <dbReference type="Proteomes" id="UP000252255"/>
    </source>
</evidence>
<protein>
    <recommendedName>
        <fullName evidence="3">Arylmalonate decarboxylase</fullName>
    </recommendedName>
</protein>
<dbReference type="Pfam" id="PF17645">
    <property type="entry name" value="Amdase"/>
    <property type="match status" value="1"/>
</dbReference>
<name>A0A367X8I8_9PROT</name>
<evidence type="ECO:0008006" key="3">
    <source>
        <dbReference type="Google" id="ProtNLM"/>
    </source>
</evidence>
<dbReference type="EMBL" id="JPWI01000001">
    <property type="protein sequence ID" value="RCK49111.1"/>
    <property type="molecule type" value="Genomic_DNA"/>
</dbReference>
<gene>
    <name evidence="1" type="ORF">TH30_01925</name>
</gene>
<dbReference type="OrthoDB" id="9816064at2"/>
<dbReference type="PANTHER" id="PTHR40267">
    <property type="entry name" value="BLR3294 PROTEIN"/>
    <property type="match status" value="1"/>
</dbReference>
<proteinExistence type="predicted"/>
<dbReference type="PANTHER" id="PTHR40267:SF1">
    <property type="entry name" value="BLR3294 PROTEIN"/>
    <property type="match status" value="1"/>
</dbReference>
<dbReference type="InterPro" id="IPR053714">
    <property type="entry name" value="Iso_Racemase_Enz_sf"/>
</dbReference>
<dbReference type="Proteomes" id="UP000252255">
    <property type="component" value="Unassembled WGS sequence"/>
</dbReference>
<dbReference type="Gene3D" id="3.40.50.12500">
    <property type="match status" value="1"/>
</dbReference>